<dbReference type="EMBL" id="UYRS01002409">
    <property type="protein sequence ID" value="VDK25770.1"/>
    <property type="molecule type" value="Genomic_DNA"/>
</dbReference>
<organism evidence="6">
    <name type="scientific">Taenia asiatica</name>
    <name type="common">Asian tapeworm</name>
    <dbReference type="NCBI Taxonomy" id="60517"/>
    <lineage>
        <taxon>Eukaryota</taxon>
        <taxon>Metazoa</taxon>
        <taxon>Spiralia</taxon>
        <taxon>Lophotrochozoa</taxon>
        <taxon>Platyhelminthes</taxon>
        <taxon>Cestoda</taxon>
        <taxon>Eucestoda</taxon>
        <taxon>Cyclophyllidea</taxon>
        <taxon>Taeniidae</taxon>
        <taxon>Taenia</taxon>
    </lineage>
</organism>
<dbReference type="Proteomes" id="UP000282613">
    <property type="component" value="Unassembled WGS sequence"/>
</dbReference>
<protein>
    <submittedName>
        <fullName evidence="6">Homeobox domain-containing protein</fullName>
    </submittedName>
</protein>
<gene>
    <name evidence="4" type="ORF">TASK_LOCUS2661</name>
</gene>
<feature type="region of interest" description="Disordered" evidence="2">
    <location>
        <begin position="207"/>
        <end position="251"/>
    </location>
</feature>
<feature type="DNA-binding region" description="Homeobox" evidence="1">
    <location>
        <begin position="158"/>
        <end position="203"/>
    </location>
</feature>
<dbReference type="CDD" id="cd00086">
    <property type="entry name" value="homeodomain"/>
    <property type="match status" value="1"/>
</dbReference>
<evidence type="ECO:0000313" key="5">
    <source>
        <dbReference type="Proteomes" id="UP000282613"/>
    </source>
</evidence>
<reference evidence="6" key="1">
    <citation type="submission" date="2017-02" db="UniProtKB">
        <authorList>
            <consortium name="WormBaseParasite"/>
        </authorList>
    </citation>
    <scope>IDENTIFICATION</scope>
</reference>
<dbReference type="STRING" id="60517.A0A0R3VZ16"/>
<evidence type="ECO:0000256" key="1">
    <source>
        <dbReference type="PROSITE-ProRule" id="PRU00108"/>
    </source>
</evidence>
<evidence type="ECO:0000259" key="3">
    <source>
        <dbReference type="PROSITE" id="PS50071"/>
    </source>
</evidence>
<keyword evidence="1" id="KW-0371">Homeobox</keyword>
<dbReference type="SUPFAM" id="SSF46689">
    <property type="entry name" value="Homeodomain-like"/>
    <property type="match status" value="1"/>
</dbReference>
<keyword evidence="5" id="KW-1185">Reference proteome</keyword>
<feature type="domain" description="Homeobox" evidence="3">
    <location>
        <begin position="156"/>
        <end position="202"/>
    </location>
</feature>
<dbReference type="OrthoDB" id="6159439at2759"/>
<dbReference type="GO" id="GO:0005634">
    <property type="term" value="C:nucleus"/>
    <property type="evidence" value="ECO:0007669"/>
    <property type="project" value="UniProtKB-SubCell"/>
</dbReference>
<dbReference type="InterPro" id="IPR001356">
    <property type="entry name" value="HD"/>
</dbReference>
<proteinExistence type="predicted"/>
<evidence type="ECO:0000313" key="6">
    <source>
        <dbReference type="WBParaSite" id="TASK_0000266001-mRNA-1"/>
    </source>
</evidence>
<keyword evidence="1" id="KW-0539">Nucleus</keyword>
<dbReference type="AlphaFoldDB" id="A0A0R3VZ16"/>
<feature type="compositionally biased region" description="Low complexity" evidence="2">
    <location>
        <begin position="224"/>
        <end position="234"/>
    </location>
</feature>
<dbReference type="PROSITE" id="PS50071">
    <property type="entry name" value="HOMEOBOX_2"/>
    <property type="match status" value="1"/>
</dbReference>
<dbReference type="GO" id="GO:0003677">
    <property type="term" value="F:DNA binding"/>
    <property type="evidence" value="ECO:0007669"/>
    <property type="project" value="UniProtKB-UniRule"/>
</dbReference>
<sequence length="251" mass="27306">MLYEYGASSEERPVVPDGEPYLSPQQLALLAFIPGLQQQVQQATPPTPKEAEQAVSALAKPPVLLRSDPLLVPQSTSTPKPVPEQTSCIDLSLHPEQGGSSVQPRTTTTLPISPALNSLALGDSSKLRQQQLQPQVQQPFLLPSTCQQLPANALTFPSYSFLQQLAAALFMPKAEPILAPVKAEQLQVRTWFQNHRYKTKRAGGKVFDEEGSVTQPKVRAVERSVPSANSWSSSPGEGYGRAESMQSRENP</sequence>
<dbReference type="WBParaSite" id="TASK_0000266001-mRNA-1">
    <property type="protein sequence ID" value="TASK_0000266001-mRNA-1"/>
    <property type="gene ID" value="TASK_0000266001"/>
</dbReference>
<feature type="region of interest" description="Disordered" evidence="2">
    <location>
        <begin position="38"/>
        <end position="59"/>
    </location>
</feature>
<accession>A0A0R3VZ16</accession>
<keyword evidence="1" id="KW-0238">DNA-binding</keyword>
<name>A0A0R3VZ16_TAEAS</name>
<reference evidence="4 5" key="2">
    <citation type="submission" date="2018-11" db="EMBL/GenBank/DDBJ databases">
        <authorList>
            <consortium name="Pathogen Informatics"/>
        </authorList>
    </citation>
    <scope>NUCLEOTIDE SEQUENCE [LARGE SCALE GENOMIC DNA]</scope>
</reference>
<evidence type="ECO:0000313" key="4">
    <source>
        <dbReference type="EMBL" id="VDK25770.1"/>
    </source>
</evidence>
<feature type="region of interest" description="Disordered" evidence="2">
    <location>
        <begin position="1"/>
        <end position="20"/>
    </location>
</feature>
<dbReference type="InterPro" id="IPR009057">
    <property type="entry name" value="Homeodomain-like_sf"/>
</dbReference>
<comment type="subcellular location">
    <subcellularLocation>
        <location evidence="1">Nucleus</location>
    </subcellularLocation>
</comment>
<evidence type="ECO:0000256" key="2">
    <source>
        <dbReference type="SAM" id="MobiDB-lite"/>
    </source>
</evidence>